<accession>A0A165D2W9</accession>
<dbReference type="SUPFAM" id="SSF56112">
    <property type="entry name" value="Protein kinase-like (PK-like)"/>
    <property type="match status" value="1"/>
</dbReference>
<name>A0A165D2W9_9BASI</name>
<feature type="domain" description="Aminoglycoside phosphotransferase" evidence="1">
    <location>
        <begin position="34"/>
        <end position="223"/>
    </location>
</feature>
<dbReference type="OrthoDB" id="3337671at2759"/>
<evidence type="ECO:0000313" key="2">
    <source>
        <dbReference type="EMBL" id="KZT51958.1"/>
    </source>
</evidence>
<organism evidence="2 3">
    <name type="scientific">Calocera cornea HHB12733</name>
    <dbReference type="NCBI Taxonomy" id="1353952"/>
    <lineage>
        <taxon>Eukaryota</taxon>
        <taxon>Fungi</taxon>
        <taxon>Dikarya</taxon>
        <taxon>Basidiomycota</taxon>
        <taxon>Agaricomycotina</taxon>
        <taxon>Dacrymycetes</taxon>
        <taxon>Dacrymycetales</taxon>
        <taxon>Dacrymycetaceae</taxon>
        <taxon>Calocera</taxon>
    </lineage>
</organism>
<reference evidence="2 3" key="1">
    <citation type="journal article" date="2016" name="Mol. Biol. Evol.">
        <title>Comparative Genomics of Early-Diverging Mushroom-Forming Fungi Provides Insights into the Origins of Lignocellulose Decay Capabilities.</title>
        <authorList>
            <person name="Nagy L.G."/>
            <person name="Riley R."/>
            <person name="Tritt A."/>
            <person name="Adam C."/>
            <person name="Daum C."/>
            <person name="Floudas D."/>
            <person name="Sun H."/>
            <person name="Yadav J.S."/>
            <person name="Pangilinan J."/>
            <person name="Larsson K.H."/>
            <person name="Matsuura K."/>
            <person name="Barry K."/>
            <person name="Labutti K."/>
            <person name="Kuo R."/>
            <person name="Ohm R.A."/>
            <person name="Bhattacharya S.S."/>
            <person name="Shirouzu T."/>
            <person name="Yoshinaga Y."/>
            <person name="Martin F.M."/>
            <person name="Grigoriev I.V."/>
            <person name="Hibbett D.S."/>
        </authorList>
    </citation>
    <scope>NUCLEOTIDE SEQUENCE [LARGE SCALE GENOMIC DNA]</scope>
    <source>
        <strain evidence="2 3">HHB12733</strain>
    </source>
</reference>
<dbReference type="Proteomes" id="UP000076842">
    <property type="component" value="Unassembled WGS sequence"/>
</dbReference>
<dbReference type="EMBL" id="KV424083">
    <property type="protein sequence ID" value="KZT51958.1"/>
    <property type="molecule type" value="Genomic_DNA"/>
</dbReference>
<dbReference type="Pfam" id="PF01636">
    <property type="entry name" value="APH"/>
    <property type="match status" value="1"/>
</dbReference>
<dbReference type="STRING" id="1353952.A0A165D2W9"/>
<evidence type="ECO:0000259" key="1">
    <source>
        <dbReference type="Pfam" id="PF01636"/>
    </source>
</evidence>
<dbReference type="AlphaFoldDB" id="A0A165D2W9"/>
<evidence type="ECO:0000313" key="3">
    <source>
        <dbReference type="Proteomes" id="UP000076842"/>
    </source>
</evidence>
<dbReference type="InterPro" id="IPR002575">
    <property type="entry name" value="Aminoglycoside_PTrfase"/>
</dbReference>
<dbReference type="InParanoid" id="A0A165D2W9"/>
<dbReference type="InterPro" id="IPR011009">
    <property type="entry name" value="Kinase-like_dom_sf"/>
</dbReference>
<protein>
    <recommendedName>
        <fullName evidence="1">Aminoglycoside phosphotransferase domain-containing protein</fullName>
    </recommendedName>
</protein>
<sequence length="333" mass="37150">MLGHFFHEAVDILRAAYPDKAQHLTGIVECSVQGYSSTTYIVTFTEGDCSYDVILQLRKPEHYLNISVLDTARGLLGDLVPAARLIAEYEQPRGGRLLAYEMSRIPGRSLSEFSAKRKYVDCLPVTAESLGALLGRCCVPGQTAPPQFKRSVRSRLHKAVGSTDPLLVPYRGDFQELLDTIQVLDCLPMAISNGDLQFSNIFVDETGRVTGLVDWEDELHQPPLGFDCCFLQWLLGDTRALLTGGEYAQYPNAAEIEERFWGGFFAHLPPALHLTNTLVAELELAMRFGAAFFHTIDGKCNLPRGISLLRLQLDYTIPVRRLGLNLRPPQQPR</sequence>
<proteinExistence type="predicted"/>
<gene>
    <name evidence="2" type="ORF">CALCODRAFT_512353</name>
</gene>
<keyword evidence="3" id="KW-1185">Reference proteome</keyword>